<dbReference type="AlphaFoldDB" id="A0A6C7E157"/>
<dbReference type="OrthoDB" id="4941530at2"/>
<gene>
    <name evidence="2" type="ORF">YM304_06430</name>
</gene>
<dbReference type="InterPro" id="IPR032710">
    <property type="entry name" value="NTF2-like_dom_sf"/>
</dbReference>
<keyword evidence="3" id="KW-1185">Reference proteome</keyword>
<organism evidence="2 3">
    <name type="scientific">Ilumatobacter coccineus (strain NBRC 103263 / KCTC 29153 / YM16-304)</name>
    <dbReference type="NCBI Taxonomy" id="1313172"/>
    <lineage>
        <taxon>Bacteria</taxon>
        <taxon>Bacillati</taxon>
        <taxon>Actinomycetota</taxon>
        <taxon>Acidimicrobiia</taxon>
        <taxon>Acidimicrobiales</taxon>
        <taxon>Ilumatobacteraceae</taxon>
        <taxon>Ilumatobacter</taxon>
    </lineage>
</organism>
<dbReference type="Proteomes" id="UP000011863">
    <property type="component" value="Chromosome"/>
</dbReference>
<evidence type="ECO:0000259" key="1">
    <source>
        <dbReference type="Pfam" id="PF13577"/>
    </source>
</evidence>
<name>A0A6C7E157_ILUCY</name>
<sequence length="170" mass="19374">MYVRAMTDALTSDEIARLRRLLVEDDIRKVKLLYSQLMDAGRIDELAEIFTEDAVCVFGKFGEWHGRDEIRTNFAKVDAEHHDGIPFYALHATTDHWVEVTGPDSAIGRSYLIDIVTETPTDGEPIVVVGVYDETYRKVDGNWQIARCVLQFLWPTTDVTPDFHAPFPQS</sequence>
<evidence type="ECO:0000313" key="2">
    <source>
        <dbReference type="EMBL" id="BAN00957.1"/>
    </source>
</evidence>
<dbReference type="EMBL" id="AP012057">
    <property type="protein sequence ID" value="BAN00957.1"/>
    <property type="molecule type" value="Genomic_DNA"/>
</dbReference>
<dbReference type="InterPro" id="IPR037401">
    <property type="entry name" value="SnoaL-like"/>
</dbReference>
<feature type="domain" description="SnoaL-like" evidence="1">
    <location>
        <begin position="19"/>
        <end position="148"/>
    </location>
</feature>
<dbReference type="Gene3D" id="3.10.450.50">
    <property type="match status" value="1"/>
</dbReference>
<evidence type="ECO:0000313" key="3">
    <source>
        <dbReference type="Proteomes" id="UP000011863"/>
    </source>
</evidence>
<dbReference type="Pfam" id="PF13577">
    <property type="entry name" value="SnoaL_4"/>
    <property type="match status" value="1"/>
</dbReference>
<dbReference type="KEGG" id="aym:YM304_06430"/>
<proteinExistence type="predicted"/>
<accession>A0A6C7E157</accession>
<dbReference type="SUPFAM" id="SSF54427">
    <property type="entry name" value="NTF2-like"/>
    <property type="match status" value="1"/>
</dbReference>
<dbReference type="CDD" id="cd00531">
    <property type="entry name" value="NTF2_like"/>
    <property type="match status" value="1"/>
</dbReference>
<reference evidence="2 3" key="1">
    <citation type="journal article" date="2013" name="Int. J. Syst. Evol. Microbiol.">
        <title>Ilumatobacter nonamiense sp. nov. and Ilumatobacter coccineum sp. nov., isolated from seashore sand.</title>
        <authorList>
            <person name="Matsumoto A."/>
            <person name="Kasai H."/>
            <person name="Matsuo Y."/>
            <person name="Shizuri Y."/>
            <person name="Ichikawa N."/>
            <person name="Fujita N."/>
            <person name="Omura S."/>
            <person name="Takahashi Y."/>
        </authorList>
    </citation>
    <scope>NUCLEOTIDE SEQUENCE [LARGE SCALE GENOMIC DNA]</scope>
    <source>
        <strain evidence="3">NBRC 103263 / KCTC 29153 / YM16-304</strain>
    </source>
</reference>
<protein>
    <recommendedName>
        <fullName evidence="1">SnoaL-like domain-containing protein</fullName>
    </recommendedName>
</protein>